<evidence type="ECO:0000256" key="3">
    <source>
        <dbReference type="SAM" id="MobiDB-lite"/>
    </source>
</evidence>
<feature type="region of interest" description="Disordered" evidence="3">
    <location>
        <begin position="685"/>
        <end position="709"/>
    </location>
</feature>
<keyword evidence="1" id="KW-0479">Metal-binding</keyword>
<feature type="compositionally biased region" description="Polar residues" evidence="3">
    <location>
        <begin position="694"/>
        <end position="709"/>
    </location>
</feature>
<evidence type="ECO:0000313" key="6">
    <source>
        <dbReference type="EnsemblFungi" id="PTTG_26901-t43_1-p1"/>
    </source>
</evidence>
<evidence type="ECO:0000313" key="7">
    <source>
        <dbReference type="Proteomes" id="UP000005240"/>
    </source>
</evidence>
<dbReference type="VEuPathDB" id="FungiDB:PTTG_26901"/>
<dbReference type="PROSITE" id="PS50048">
    <property type="entry name" value="ZN2_CY6_FUNGAL_2"/>
    <property type="match status" value="1"/>
</dbReference>
<dbReference type="PROSITE" id="PS00463">
    <property type="entry name" value="ZN2_CY6_FUNGAL_1"/>
    <property type="match status" value="1"/>
</dbReference>
<dbReference type="OrthoDB" id="4456959at2759"/>
<reference evidence="6 7" key="3">
    <citation type="journal article" date="2017" name="G3 (Bethesda)">
        <title>Comparative analysis highlights variable genome content of wheat rusts and divergence of the mating loci.</title>
        <authorList>
            <person name="Cuomo C.A."/>
            <person name="Bakkeren G."/>
            <person name="Khalil H.B."/>
            <person name="Panwar V."/>
            <person name="Joly D."/>
            <person name="Linning R."/>
            <person name="Sakthikumar S."/>
            <person name="Song X."/>
            <person name="Adiconis X."/>
            <person name="Fan L."/>
            <person name="Goldberg J.M."/>
            <person name="Levin J.Z."/>
            <person name="Young S."/>
            <person name="Zeng Q."/>
            <person name="Anikster Y."/>
            <person name="Bruce M."/>
            <person name="Wang M."/>
            <person name="Yin C."/>
            <person name="McCallum B."/>
            <person name="Szabo L.J."/>
            <person name="Hulbert S."/>
            <person name="Chen X."/>
            <person name="Fellers J.P."/>
        </authorList>
    </citation>
    <scope>NUCLEOTIDE SEQUENCE</scope>
    <source>
        <strain evidence="6">isolate 1-1 / race 1 (BBBD)</strain>
        <strain evidence="7">Isolate 1-1 / race 1 (BBBD)</strain>
    </source>
</reference>
<dbReference type="STRING" id="630390.A0A180GPR1"/>
<dbReference type="SMART" id="SM00066">
    <property type="entry name" value="GAL4"/>
    <property type="match status" value="1"/>
</dbReference>
<dbReference type="GO" id="GO:0000981">
    <property type="term" value="F:DNA-binding transcription factor activity, RNA polymerase II-specific"/>
    <property type="evidence" value="ECO:0007669"/>
    <property type="project" value="InterPro"/>
</dbReference>
<dbReference type="AlphaFoldDB" id="A0A180GPR1"/>
<dbReference type="InterPro" id="IPR001138">
    <property type="entry name" value="Zn2Cys6_DnaBD"/>
</dbReference>
<evidence type="ECO:0000313" key="5">
    <source>
        <dbReference type="EMBL" id="OAV94675.1"/>
    </source>
</evidence>
<dbReference type="GO" id="GO:0003677">
    <property type="term" value="F:DNA binding"/>
    <property type="evidence" value="ECO:0007669"/>
    <property type="project" value="InterPro"/>
</dbReference>
<proteinExistence type="predicted"/>
<dbReference type="Proteomes" id="UP000005240">
    <property type="component" value="Unassembled WGS sequence"/>
</dbReference>
<dbReference type="PANTHER" id="PTHR46910">
    <property type="entry name" value="TRANSCRIPTION FACTOR PDR1"/>
    <property type="match status" value="1"/>
</dbReference>
<dbReference type="PANTHER" id="PTHR46910:SF1">
    <property type="entry name" value="MISCELLANEOUS ZN(II)2CYS6 TRANSCRIPTION FACTOR (EUROFUNG)-RELATED"/>
    <property type="match status" value="1"/>
</dbReference>
<keyword evidence="2" id="KW-0539">Nucleus</keyword>
<dbReference type="Gene3D" id="4.10.240.10">
    <property type="entry name" value="Zn(2)-C6 fungal-type DNA-binding domain"/>
    <property type="match status" value="1"/>
</dbReference>
<protein>
    <submittedName>
        <fullName evidence="6">Zn(2)-C6 fungal-type domain-containing protein</fullName>
    </submittedName>
</protein>
<dbReference type="InterPro" id="IPR050987">
    <property type="entry name" value="AtrR-like"/>
</dbReference>
<feature type="region of interest" description="Disordered" evidence="3">
    <location>
        <begin position="1"/>
        <end position="23"/>
    </location>
</feature>
<dbReference type="Pfam" id="PF04082">
    <property type="entry name" value="Fungal_trans"/>
    <property type="match status" value="1"/>
</dbReference>
<evidence type="ECO:0000256" key="2">
    <source>
        <dbReference type="ARBA" id="ARBA00023242"/>
    </source>
</evidence>
<accession>A0A180GPR1</accession>
<gene>
    <name evidence="5" type="ORF">PTTG_26901</name>
</gene>
<dbReference type="InterPro" id="IPR007219">
    <property type="entry name" value="XnlR_reg_dom"/>
</dbReference>
<reference evidence="5" key="2">
    <citation type="submission" date="2016-05" db="EMBL/GenBank/DDBJ databases">
        <title>Comparative analysis highlights variable genome content of wheat rusts and divergence of the mating loci.</title>
        <authorList>
            <person name="Cuomo C.A."/>
            <person name="Bakkeren G."/>
            <person name="Szabo L."/>
            <person name="Khalil H."/>
            <person name="Joly D."/>
            <person name="Goldberg J."/>
            <person name="Young S."/>
            <person name="Zeng Q."/>
            <person name="Fellers J."/>
        </authorList>
    </citation>
    <scope>NUCLEOTIDE SEQUENCE [LARGE SCALE GENOMIC DNA]</scope>
    <source>
        <strain evidence="5">1-1 BBBD Race 1</strain>
    </source>
</reference>
<dbReference type="SUPFAM" id="SSF57701">
    <property type="entry name" value="Zn2/Cys6 DNA-binding domain"/>
    <property type="match status" value="1"/>
</dbReference>
<organism evidence="5">
    <name type="scientific">Puccinia triticina (isolate 1-1 / race 1 (BBBD))</name>
    <name type="common">Brown leaf rust fungus</name>
    <dbReference type="NCBI Taxonomy" id="630390"/>
    <lineage>
        <taxon>Eukaryota</taxon>
        <taxon>Fungi</taxon>
        <taxon>Dikarya</taxon>
        <taxon>Basidiomycota</taxon>
        <taxon>Pucciniomycotina</taxon>
        <taxon>Pucciniomycetes</taxon>
        <taxon>Pucciniales</taxon>
        <taxon>Pucciniaceae</taxon>
        <taxon>Puccinia</taxon>
    </lineage>
</organism>
<dbReference type="InterPro" id="IPR036864">
    <property type="entry name" value="Zn2-C6_fun-type_DNA-bd_sf"/>
</dbReference>
<reference evidence="5" key="1">
    <citation type="submission" date="2009-11" db="EMBL/GenBank/DDBJ databases">
        <authorList>
            <consortium name="The Broad Institute Genome Sequencing Platform"/>
            <person name="Ward D."/>
            <person name="Feldgarden M."/>
            <person name="Earl A."/>
            <person name="Young S.K."/>
            <person name="Zeng Q."/>
            <person name="Koehrsen M."/>
            <person name="Alvarado L."/>
            <person name="Berlin A."/>
            <person name="Bochicchio J."/>
            <person name="Borenstein D."/>
            <person name="Chapman S.B."/>
            <person name="Chen Z."/>
            <person name="Engels R."/>
            <person name="Freedman E."/>
            <person name="Gellesch M."/>
            <person name="Goldberg J."/>
            <person name="Griggs A."/>
            <person name="Gujja S."/>
            <person name="Heilman E."/>
            <person name="Heiman D."/>
            <person name="Hepburn T."/>
            <person name="Howarth C."/>
            <person name="Jen D."/>
            <person name="Larson L."/>
            <person name="Lewis B."/>
            <person name="Mehta T."/>
            <person name="Park D."/>
            <person name="Pearson M."/>
            <person name="Roberts A."/>
            <person name="Saif S."/>
            <person name="Shea T."/>
            <person name="Shenoy N."/>
            <person name="Sisk P."/>
            <person name="Stolte C."/>
            <person name="Sykes S."/>
            <person name="Thomson T."/>
            <person name="Walk T."/>
            <person name="White J."/>
            <person name="Yandava C."/>
            <person name="Izard J."/>
            <person name="Baranova O.V."/>
            <person name="Blanton J.M."/>
            <person name="Tanner A.C."/>
            <person name="Dewhirst F.E."/>
            <person name="Haas B."/>
            <person name="Nusbaum C."/>
            <person name="Birren B."/>
        </authorList>
    </citation>
    <scope>NUCLEOTIDE SEQUENCE [LARGE SCALE GENOMIC DNA]</scope>
    <source>
        <strain evidence="5">1-1 BBBD Race 1</strain>
    </source>
</reference>
<name>A0A180GPR1_PUCT1</name>
<dbReference type="EnsemblFungi" id="PTTG_26901-t43_1">
    <property type="protein sequence ID" value="PTTG_26901-t43_1-p1"/>
    <property type="gene ID" value="PTTG_26901"/>
</dbReference>
<evidence type="ECO:0000256" key="1">
    <source>
        <dbReference type="ARBA" id="ARBA00022723"/>
    </source>
</evidence>
<dbReference type="GO" id="GO:0008270">
    <property type="term" value="F:zinc ion binding"/>
    <property type="evidence" value="ECO:0007669"/>
    <property type="project" value="InterPro"/>
</dbReference>
<reference evidence="6" key="4">
    <citation type="submission" date="2025-05" db="UniProtKB">
        <authorList>
            <consortium name="EnsemblFungi"/>
        </authorList>
    </citation>
    <scope>IDENTIFICATION</scope>
    <source>
        <strain evidence="6">isolate 1-1 / race 1 (BBBD)</strain>
    </source>
</reference>
<dbReference type="CDD" id="cd12148">
    <property type="entry name" value="fungal_TF_MHR"/>
    <property type="match status" value="1"/>
</dbReference>
<sequence>MYECMQGRPEMSFNADQPVQDQPKRRRYRIPRSCDRCRISKVKCVLENDGCNNCARLGVSCTFANPGSLQARPPTVKDLDQLTARIRSLERLLHAVDPTLDLNDLPDPNKLVSQSRGALKLAAQSPAESSSHSVIRSAQTSAQHPYQSQLSAVIAEIHGVEATNPPVTRNHWTRSDKSQPMSKCIGVTISPDQYIGPNSGLSIVDPAAFGIPVTPSWGVGALHPVDEYLRLRYEEYVSSTRCFYPEPDLELDLLKIYFQHFHPLVPIVHPATFYHLHKSGLAETDRTFRSLCLIMFSIASRWSMDPRLQFDLSGRPQPCRQFAGMPYGYAGYIGLFQPGYDRTSLLHLQAFVLLTIASLGALQPTATWLLAEQGLLRAQECGAHREVHYLWNADPLQDYLRRQAFFQLYELNHRVSNALNRSPLLHQDDFDLEPAHVERGDLLGIFVNPYSTISPAIHDACVAFDGVRVLLLQLGHLRSMLPLLLQMQASTKASKGAGSIKSLKGLVDQLDVNACKLFDKVPAIFKRPDIESSAEMLMFSVTAMTCYQRFQLLIHQTLFHYQDDQPDRKTLNINPHINRCVEFAISTIQAINKLRLRKLLMAGFYWLPTDLISTVVVLACSIRKQRKLISPHENQVRRDNILLAIAVLDDLASEIHTAAAYSKMSNIMYNLLDTENPSVIDSLKSPAEEHQDGNQRSSLSSPVDSPTVSTLAPISSYSYSTNHMTTGENDLRDYDRKNSWDPLEISAVTYDAAALDHPFYNPHLPPPNCVPTFLA</sequence>
<dbReference type="EMBL" id="ADAS02000037">
    <property type="protein sequence ID" value="OAV94675.1"/>
    <property type="molecule type" value="Genomic_DNA"/>
</dbReference>
<dbReference type="CDD" id="cd00067">
    <property type="entry name" value="GAL4"/>
    <property type="match status" value="1"/>
</dbReference>
<feature type="domain" description="Zn(2)-C6 fungal-type" evidence="4">
    <location>
        <begin position="33"/>
        <end position="63"/>
    </location>
</feature>
<evidence type="ECO:0000259" key="4">
    <source>
        <dbReference type="PROSITE" id="PS50048"/>
    </source>
</evidence>
<dbReference type="Pfam" id="PF00172">
    <property type="entry name" value="Zn_clus"/>
    <property type="match status" value="1"/>
</dbReference>
<keyword evidence="7" id="KW-1185">Reference proteome</keyword>
<dbReference type="GO" id="GO:0006351">
    <property type="term" value="P:DNA-templated transcription"/>
    <property type="evidence" value="ECO:0007669"/>
    <property type="project" value="InterPro"/>
</dbReference>